<evidence type="ECO:0000256" key="2">
    <source>
        <dbReference type="SAM" id="Phobius"/>
    </source>
</evidence>
<keyword evidence="2" id="KW-0812">Transmembrane</keyword>
<dbReference type="Proteomes" id="UP001161757">
    <property type="component" value="Unassembled WGS sequence"/>
</dbReference>
<name>A0AAN6EZT3_EXODE</name>
<accession>A0AAN6EZT3</accession>
<evidence type="ECO:0000256" key="1">
    <source>
        <dbReference type="SAM" id="MobiDB-lite"/>
    </source>
</evidence>
<dbReference type="AlphaFoldDB" id="A0AAN6EZT3"/>
<feature type="region of interest" description="Disordered" evidence="1">
    <location>
        <begin position="249"/>
        <end position="273"/>
    </location>
</feature>
<evidence type="ECO:0000313" key="3">
    <source>
        <dbReference type="EMBL" id="KAJ8992950.1"/>
    </source>
</evidence>
<evidence type="ECO:0000313" key="4">
    <source>
        <dbReference type="Proteomes" id="UP001161757"/>
    </source>
</evidence>
<dbReference type="EMBL" id="JAJGCB010000004">
    <property type="protein sequence ID" value="KAJ8992950.1"/>
    <property type="molecule type" value="Genomic_DNA"/>
</dbReference>
<feature type="region of interest" description="Disordered" evidence="1">
    <location>
        <begin position="58"/>
        <end position="91"/>
    </location>
</feature>
<organism evidence="3 4">
    <name type="scientific">Exophiala dermatitidis</name>
    <name type="common">Black yeast-like fungus</name>
    <name type="synonym">Wangiella dermatitidis</name>
    <dbReference type="NCBI Taxonomy" id="5970"/>
    <lineage>
        <taxon>Eukaryota</taxon>
        <taxon>Fungi</taxon>
        <taxon>Dikarya</taxon>
        <taxon>Ascomycota</taxon>
        <taxon>Pezizomycotina</taxon>
        <taxon>Eurotiomycetes</taxon>
        <taxon>Chaetothyriomycetidae</taxon>
        <taxon>Chaetothyriales</taxon>
        <taxon>Herpotrichiellaceae</taxon>
        <taxon>Exophiala</taxon>
    </lineage>
</organism>
<comment type="caution">
    <text evidence="3">The sequence shown here is derived from an EMBL/GenBank/DDBJ whole genome shotgun (WGS) entry which is preliminary data.</text>
</comment>
<reference evidence="3" key="1">
    <citation type="submission" date="2023-01" db="EMBL/GenBank/DDBJ databases">
        <title>Exophiala dermititidis isolated from Cystic Fibrosis Patient.</title>
        <authorList>
            <person name="Kurbessoian T."/>
            <person name="Crocker A."/>
            <person name="Murante D."/>
            <person name="Hogan D.A."/>
            <person name="Stajich J.E."/>
        </authorList>
    </citation>
    <scope>NUCLEOTIDE SEQUENCE</scope>
    <source>
        <strain evidence="3">Ex8</strain>
    </source>
</reference>
<keyword evidence="2" id="KW-1133">Transmembrane helix</keyword>
<protein>
    <submittedName>
        <fullName evidence="3">Uncharacterized protein</fullName>
    </submittedName>
</protein>
<keyword evidence="2" id="KW-0472">Membrane</keyword>
<sequence>MVKPDPESNNSKVWIPITIVACILSVILVAWCVCRCSRDEDDHERGWGGRGRGRIPNPPLDWFAVAPPRRPRGGPGPDGPRRRRRPPFNLPPGAAAVAAIGGPRVRGLPMPLPWQEVVLAAEYPTIRQRPQQQWEIAREPRLDIPMPRQPEPLVLVREPRGAVMRGVRRDGRPRVFMDNRDLERDAAADPLMDWRFAEGLGPGLYRHALGFAPGHGLGMMGPVAVGPQHANRHRSRRRRVRFDPHPHWIEERRPDFDHDDDEGDHEDGGVGVRANIIERRPIFD</sequence>
<proteinExistence type="predicted"/>
<feature type="transmembrane region" description="Helical" evidence="2">
    <location>
        <begin position="13"/>
        <end position="34"/>
    </location>
</feature>
<gene>
    <name evidence="3" type="ORF">HRR80_002992</name>
</gene>